<dbReference type="EMBL" id="CAJQZC010000005">
    <property type="protein sequence ID" value="CAG4902539.1"/>
    <property type="molecule type" value="Genomic_DNA"/>
</dbReference>
<evidence type="ECO:0000313" key="3">
    <source>
        <dbReference type="EMBL" id="CAG4902539.1"/>
    </source>
</evidence>
<keyword evidence="4" id="KW-1185">Reference proteome</keyword>
<feature type="transmembrane region" description="Helical" evidence="1">
    <location>
        <begin position="20"/>
        <end position="42"/>
    </location>
</feature>
<reference evidence="3" key="1">
    <citation type="submission" date="2021-04" db="EMBL/GenBank/DDBJ databases">
        <authorList>
            <person name="Vanwijnsberghe S."/>
        </authorList>
    </citation>
    <scope>NUCLEOTIDE SEQUENCE</scope>
    <source>
        <strain evidence="3">LMG 31841</strain>
    </source>
</reference>
<dbReference type="InterPro" id="IPR025161">
    <property type="entry name" value="IS402-like_dom"/>
</dbReference>
<evidence type="ECO:0000259" key="2">
    <source>
        <dbReference type="Pfam" id="PF13340"/>
    </source>
</evidence>
<dbReference type="PANTHER" id="PTHR46637:SF1">
    <property type="entry name" value="BLL5188 PROTEIN"/>
    <property type="match status" value="1"/>
</dbReference>
<keyword evidence="1" id="KW-1133">Transmembrane helix</keyword>
<name>A0A9N8RXL0_9BURK</name>
<evidence type="ECO:0000256" key="1">
    <source>
        <dbReference type="SAM" id="Phobius"/>
    </source>
</evidence>
<dbReference type="Proteomes" id="UP000789704">
    <property type="component" value="Unassembled WGS sequence"/>
</dbReference>
<proteinExistence type="predicted"/>
<keyword evidence="1" id="KW-0472">Membrane</keyword>
<dbReference type="InterPro" id="IPR052909">
    <property type="entry name" value="Transposase_6_like"/>
</dbReference>
<keyword evidence="1" id="KW-0812">Transmembrane</keyword>
<sequence>MRVGKAVPGARHTGVSQTIFEIQTLLIFACGLSLYLLLTVLIKEKPVTPYRDINDEEWQCIAPMLPELRPRSELRGRPLANTRSVLNGVLWVICSGATWSAMPRRYPSYQTCHRRFKVWHESGVLRRVMDHLYATAAEDLYVTMQARMRVHANPEQKAARLGNGFPYRAAGVLHAHTMNESAAQVPPVALPYKHAA</sequence>
<organism evidence="3 4">
    <name type="scientific">Paraburkholderia saeva</name>
    <dbReference type="NCBI Taxonomy" id="2777537"/>
    <lineage>
        <taxon>Bacteria</taxon>
        <taxon>Pseudomonadati</taxon>
        <taxon>Pseudomonadota</taxon>
        <taxon>Betaproteobacteria</taxon>
        <taxon>Burkholderiales</taxon>
        <taxon>Burkholderiaceae</taxon>
        <taxon>Paraburkholderia</taxon>
    </lineage>
</organism>
<accession>A0A9N8RXL0</accession>
<gene>
    <name evidence="3" type="ORF">LMG31841_03118</name>
</gene>
<feature type="domain" description="Insertion element IS402-like" evidence="2">
    <location>
        <begin position="54"/>
        <end position="129"/>
    </location>
</feature>
<protein>
    <recommendedName>
        <fullName evidence="2">Insertion element IS402-like domain-containing protein</fullName>
    </recommendedName>
</protein>
<dbReference type="AlphaFoldDB" id="A0A9N8RXL0"/>
<comment type="caution">
    <text evidence="3">The sequence shown here is derived from an EMBL/GenBank/DDBJ whole genome shotgun (WGS) entry which is preliminary data.</text>
</comment>
<evidence type="ECO:0000313" key="4">
    <source>
        <dbReference type="Proteomes" id="UP000789704"/>
    </source>
</evidence>
<dbReference type="PANTHER" id="PTHR46637">
    <property type="entry name" value="TIS1421-TRANSPOSASE PROTEIN A"/>
    <property type="match status" value="1"/>
</dbReference>
<dbReference type="Pfam" id="PF13340">
    <property type="entry name" value="DUF4096"/>
    <property type="match status" value="1"/>
</dbReference>